<protein>
    <submittedName>
        <fullName evidence="3">Putative Cinnamoyl-CoA reductase</fullName>
    </submittedName>
</protein>
<dbReference type="STRING" id="29655.A0A0K9P0D8"/>
<name>A0A0K9P0D8_ZOSMR</name>
<dbReference type="Pfam" id="PF01370">
    <property type="entry name" value="Epimerase"/>
    <property type="match status" value="1"/>
</dbReference>
<dbReference type="SUPFAM" id="SSF51735">
    <property type="entry name" value="NAD(P)-binding Rossmann-fold domains"/>
    <property type="match status" value="1"/>
</dbReference>
<dbReference type="Proteomes" id="UP000036987">
    <property type="component" value="Unassembled WGS sequence"/>
</dbReference>
<gene>
    <name evidence="3" type="ORF">ZOSMA_45G00720</name>
</gene>
<evidence type="ECO:0000313" key="4">
    <source>
        <dbReference type="Proteomes" id="UP000036987"/>
    </source>
</evidence>
<dbReference type="FunFam" id="3.40.50.720:FF:000085">
    <property type="entry name" value="Dihydroflavonol reductase"/>
    <property type="match status" value="1"/>
</dbReference>
<dbReference type="InterPro" id="IPR001509">
    <property type="entry name" value="Epimerase_deHydtase"/>
</dbReference>
<dbReference type="CDD" id="cd08958">
    <property type="entry name" value="FR_SDR_e"/>
    <property type="match status" value="1"/>
</dbReference>
<keyword evidence="4" id="KW-1185">Reference proteome</keyword>
<evidence type="ECO:0000256" key="1">
    <source>
        <dbReference type="ARBA" id="ARBA00023002"/>
    </source>
</evidence>
<reference evidence="4" key="1">
    <citation type="journal article" date="2016" name="Nature">
        <title>The genome of the seagrass Zostera marina reveals angiosperm adaptation to the sea.</title>
        <authorList>
            <person name="Olsen J.L."/>
            <person name="Rouze P."/>
            <person name="Verhelst B."/>
            <person name="Lin Y.-C."/>
            <person name="Bayer T."/>
            <person name="Collen J."/>
            <person name="Dattolo E."/>
            <person name="De Paoli E."/>
            <person name="Dittami S."/>
            <person name="Maumus F."/>
            <person name="Michel G."/>
            <person name="Kersting A."/>
            <person name="Lauritano C."/>
            <person name="Lohaus R."/>
            <person name="Toepel M."/>
            <person name="Tonon T."/>
            <person name="Vanneste K."/>
            <person name="Amirebrahimi M."/>
            <person name="Brakel J."/>
            <person name="Bostroem C."/>
            <person name="Chovatia M."/>
            <person name="Grimwood J."/>
            <person name="Jenkins J.W."/>
            <person name="Jueterbock A."/>
            <person name="Mraz A."/>
            <person name="Stam W.T."/>
            <person name="Tice H."/>
            <person name="Bornberg-Bauer E."/>
            <person name="Green P.J."/>
            <person name="Pearson G.A."/>
            <person name="Procaccini G."/>
            <person name="Duarte C.M."/>
            <person name="Schmutz J."/>
            <person name="Reusch T.B.H."/>
            <person name="Van de Peer Y."/>
        </authorList>
    </citation>
    <scope>NUCLEOTIDE SEQUENCE [LARGE SCALE GENOMIC DNA]</scope>
    <source>
        <strain evidence="4">cv. Finnish</strain>
    </source>
</reference>
<keyword evidence="1" id="KW-0560">Oxidoreductase</keyword>
<sequence length="321" mass="35755">MEGVKGTVCVVGAGGYIASWTVKLLLSGGYKVHGTVRDPTDEKKNSHLMKMDKAAENLQLFKADVLNYDSLLQAIKGCDGVIHAASPVIPAMFIKDPEKQVIEPTVVGTENVLKAALEAKVKRVVMVSSTATVIQNPKWKKDEIMNEEYWSDKEYCRQIEDWYCLAKTTAEEEAWKFSKETGLDIVTVLPTMTVGPLLQPTVNGSSLWLVHMIKGTMGQEEDAVRGLVDVRDVATALLLTYEKPEAKGRYLCTAVSLRIPDMVNKMKAKYPEYKYPQSYTDAKLRDECSGEKLKGLGWECRGIDEILTDSVEFYKKSGLLD</sequence>
<dbReference type="Gene3D" id="3.40.50.720">
    <property type="entry name" value="NAD(P)-binding Rossmann-like Domain"/>
    <property type="match status" value="1"/>
</dbReference>
<proteinExistence type="predicted"/>
<comment type="caution">
    <text evidence="3">The sequence shown here is derived from an EMBL/GenBank/DDBJ whole genome shotgun (WGS) entry which is preliminary data.</text>
</comment>
<feature type="domain" description="NAD-dependent epimerase/dehydratase" evidence="2">
    <location>
        <begin position="8"/>
        <end position="247"/>
    </location>
</feature>
<accession>A0A0K9P0D8</accession>
<dbReference type="OrthoDB" id="2735536at2759"/>
<dbReference type="EMBL" id="LFYR01001351">
    <property type="protein sequence ID" value="KMZ62526.1"/>
    <property type="molecule type" value="Genomic_DNA"/>
</dbReference>
<evidence type="ECO:0000259" key="2">
    <source>
        <dbReference type="Pfam" id="PF01370"/>
    </source>
</evidence>
<dbReference type="GO" id="GO:0016616">
    <property type="term" value="F:oxidoreductase activity, acting on the CH-OH group of donors, NAD or NADP as acceptor"/>
    <property type="evidence" value="ECO:0000318"/>
    <property type="project" value="GO_Central"/>
</dbReference>
<dbReference type="OMA" id="TGDDWNP"/>
<evidence type="ECO:0000313" key="3">
    <source>
        <dbReference type="EMBL" id="KMZ62526.1"/>
    </source>
</evidence>
<dbReference type="InterPro" id="IPR050425">
    <property type="entry name" value="NAD(P)_dehydrat-like"/>
</dbReference>
<organism evidence="3 4">
    <name type="scientific">Zostera marina</name>
    <name type="common">Eelgrass</name>
    <dbReference type="NCBI Taxonomy" id="29655"/>
    <lineage>
        <taxon>Eukaryota</taxon>
        <taxon>Viridiplantae</taxon>
        <taxon>Streptophyta</taxon>
        <taxon>Embryophyta</taxon>
        <taxon>Tracheophyta</taxon>
        <taxon>Spermatophyta</taxon>
        <taxon>Magnoliopsida</taxon>
        <taxon>Liliopsida</taxon>
        <taxon>Zosteraceae</taxon>
        <taxon>Zostera</taxon>
    </lineage>
</organism>
<dbReference type="AlphaFoldDB" id="A0A0K9P0D8"/>
<dbReference type="InterPro" id="IPR036291">
    <property type="entry name" value="NAD(P)-bd_dom_sf"/>
</dbReference>
<dbReference type="PANTHER" id="PTHR10366">
    <property type="entry name" value="NAD DEPENDENT EPIMERASE/DEHYDRATASE"/>
    <property type="match status" value="1"/>
</dbReference>
<dbReference type="PANTHER" id="PTHR10366:SF831">
    <property type="entry name" value="NAD-DEPENDENT EPIMERASE_DEHYDRATASE DOMAIN-CONTAINING PROTEIN"/>
    <property type="match status" value="1"/>
</dbReference>